<sequence length="221" mass="25016">MILTWIVTFMPYWRLVVLAENNNLIIDGGRIDGEWISRWDGLWLTCLKQYRISMECDNYGSMVSLTTDLKAARMFMCIAITLAVIAFIFSIVGCLVAHCCRCCNDKGGEFQCFTLTAGILYLFSTALVLVPVIWTTVRIARRSYDAQFTRGAVRIEIGQSLYLAWPTIAFLLVGGLILTFLCCLCSISTCCNKDPCIQKPVCKKYQAEEERVSCSPRMEYL</sequence>
<dbReference type="Proteomes" id="UP000770717">
    <property type="component" value="Unassembled WGS sequence"/>
</dbReference>
<dbReference type="InterPro" id="IPR006187">
    <property type="entry name" value="Claudin"/>
</dbReference>
<feature type="transmembrane region" description="Helical" evidence="8">
    <location>
        <begin position="74"/>
        <end position="98"/>
    </location>
</feature>
<evidence type="ECO:0000256" key="3">
    <source>
        <dbReference type="ARBA" id="ARBA00022475"/>
    </source>
</evidence>
<keyword evidence="9" id="KW-0732">Signal</keyword>
<comment type="similarity">
    <text evidence="1 8">Belongs to the claudin family.</text>
</comment>
<feature type="signal peptide" evidence="9">
    <location>
        <begin position="1"/>
        <end position="19"/>
    </location>
</feature>
<dbReference type="InterPro" id="IPR017974">
    <property type="entry name" value="Claudin_CS"/>
</dbReference>
<keyword evidence="5 8" id="KW-0965">Cell junction</keyword>
<evidence type="ECO:0000256" key="7">
    <source>
        <dbReference type="ARBA" id="ARBA00023136"/>
    </source>
</evidence>
<feature type="chain" id="PRO_5035200822" description="Claudin" evidence="9">
    <location>
        <begin position="20"/>
        <end position="221"/>
    </location>
</feature>
<keyword evidence="3 8" id="KW-1003">Cell membrane</keyword>
<proteinExistence type="inferred from homology"/>
<evidence type="ECO:0000313" key="10">
    <source>
        <dbReference type="EMBL" id="KAG9482733.1"/>
    </source>
</evidence>
<dbReference type="PROSITE" id="PS01346">
    <property type="entry name" value="CLAUDIN"/>
    <property type="match status" value="1"/>
</dbReference>
<evidence type="ECO:0000256" key="2">
    <source>
        <dbReference type="ARBA" id="ARBA00022427"/>
    </source>
</evidence>
<comment type="caution">
    <text evidence="10">The sequence shown here is derived from an EMBL/GenBank/DDBJ whole genome shotgun (WGS) entry which is preliminary data.</text>
</comment>
<evidence type="ECO:0000256" key="9">
    <source>
        <dbReference type="SAM" id="SignalP"/>
    </source>
</evidence>
<dbReference type="PRINTS" id="PR01077">
    <property type="entry name" value="CLAUDIN"/>
</dbReference>
<keyword evidence="11" id="KW-1185">Reference proteome</keyword>
<gene>
    <name evidence="10" type="ORF">GDO78_011398</name>
</gene>
<evidence type="ECO:0000256" key="8">
    <source>
        <dbReference type="RuleBase" id="RU060637"/>
    </source>
</evidence>
<comment type="function">
    <text evidence="8">Claudins function as major constituents of the tight junction complexes that regulate the permeability of epithelia.</text>
</comment>
<evidence type="ECO:0000313" key="11">
    <source>
        <dbReference type="Proteomes" id="UP000770717"/>
    </source>
</evidence>
<dbReference type="Pfam" id="PF00822">
    <property type="entry name" value="PMP22_Claudin"/>
    <property type="match status" value="1"/>
</dbReference>
<evidence type="ECO:0000256" key="1">
    <source>
        <dbReference type="ARBA" id="ARBA00008295"/>
    </source>
</evidence>
<dbReference type="InterPro" id="IPR004031">
    <property type="entry name" value="PMP22/EMP/MP20/Claudin"/>
</dbReference>
<protein>
    <recommendedName>
        <fullName evidence="8">Claudin</fullName>
    </recommendedName>
</protein>
<accession>A0A8J6K6K4</accession>
<evidence type="ECO:0000256" key="5">
    <source>
        <dbReference type="ARBA" id="ARBA00022949"/>
    </source>
</evidence>
<evidence type="ECO:0000256" key="6">
    <source>
        <dbReference type="ARBA" id="ARBA00022989"/>
    </source>
</evidence>
<organism evidence="10 11">
    <name type="scientific">Eleutherodactylus coqui</name>
    <name type="common">Puerto Rican coqui</name>
    <dbReference type="NCBI Taxonomy" id="57060"/>
    <lineage>
        <taxon>Eukaryota</taxon>
        <taxon>Metazoa</taxon>
        <taxon>Chordata</taxon>
        <taxon>Craniata</taxon>
        <taxon>Vertebrata</taxon>
        <taxon>Euteleostomi</taxon>
        <taxon>Amphibia</taxon>
        <taxon>Batrachia</taxon>
        <taxon>Anura</taxon>
        <taxon>Neobatrachia</taxon>
        <taxon>Hyloidea</taxon>
        <taxon>Eleutherodactylidae</taxon>
        <taxon>Eleutherodactylinae</taxon>
        <taxon>Eleutherodactylus</taxon>
        <taxon>Eleutherodactylus</taxon>
    </lineage>
</organism>
<dbReference type="PANTHER" id="PTHR12002">
    <property type="entry name" value="CLAUDIN"/>
    <property type="match status" value="1"/>
</dbReference>
<evidence type="ECO:0000256" key="4">
    <source>
        <dbReference type="ARBA" id="ARBA00022692"/>
    </source>
</evidence>
<keyword evidence="7 8" id="KW-0472">Membrane</keyword>
<keyword evidence="2 8" id="KW-0796">Tight junction</keyword>
<name>A0A8J6K6K4_ELECQ</name>
<comment type="subcellular location">
    <subcellularLocation>
        <location evidence="8">Cell junction</location>
        <location evidence="8">Tight junction</location>
    </subcellularLocation>
    <subcellularLocation>
        <location evidence="8">Cell membrane</location>
        <topology evidence="8">Multi-pass membrane protein</topology>
    </subcellularLocation>
</comment>
<dbReference type="OrthoDB" id="9882724at2759"/>
<dbReference type="GO" id="GO:0005923">
    <property type="term" value="C:bicellular tight junction"/>
    <property type="evidence" value="ECO:0007669"/>
    <property type="project" value="UniProtKB-SubCell"/>
</dbReference>
<dbReference type="Gene3D" id="1.20.140.150">
    <property type="match status" value="1"/>
</dbReference>
<reference evidence="10" key="1">
    <citation type="thesis" date="2020" institute="ProQuest LLC" country="789 East Eisenhower Parkway, Ann Arbor, MI, USA">
        <title>Comparative Genomics and Chromosome Evolution.</title>
        <authorList>
            <person name="Mudd A.B."/>
        </authorList>
    </citation>
    <scope>NUCLEOTIDE SEQUENCE</scope>
    <source>
        <strain evidence="10">HN-11 Male</strain>
        <tissue evidence="10">Kidney and liver</tissue>
    </source>
</reference>
<dbReference type="GO" id="GO:0005198">
    <property type="term" value="F:structural molecule activity"/>
    <property type="evidence" value="ECO:0007669"/>
    <property type="project" value="InterPro"/>
</dbReference>
<feature type="transmembrane region" description="Helical" evidence="8">
    <location>
        <begin position="161"/>
        <end position="181"/>
    </location>
</feature>
<dbReference type="AlphaFoldDB" id="A0A8J6K6K4"/>
<dbReference type="EMBL" id="WNTK01000006">
    <property type="protein sequence ID" value="KAG9482733.1"/>
    <property type="molecule type" value="Genomic_DNA"/>
</dbReference>
<feature type="transmembrane region" description="Helical" evidence="8">
    <location>
        <begin position="118"/>
        <end position="140"/>
    </location>
</feature>
<keyword evidence="6 8" id="KW-1133">Transmembrane helix</keyword>
<comment type="caution">
    <text evidence="8">Lacks conserved residue(s) required for the propagation of feature annotation.</text>
</comment>
<keyword evidence="4 8" id="KW-0812">Transmembrane</keyword>
<dbReference type="GO" id="GO:0005886">
    <property type="term" value="C:plasma membrane"/>
    <property type="evidence" value="ECO:0007669"/>
    <property type="project" value="UniProtKB-SubCell"/>
</dbReference>